<dbReference type="Proteomes" id="UP000295985">
    <property type="component" value="Unassembled WGS sequence"/>
</dbReference>
<sequence>MHWQPKEEHGDRLQSFYKKAFYILKTTSPINVITNEKECTPKDGVLRTGTIFVLYEGESGAATSR</sequence>
<organism evidence="1 2">
    <name type="scientific">Brenneria nigrifluens DSM 30175 = ATCC 13028</name>
    <dbReference type="NCBI Taxonomy" id="1121120"/>
    <lineage>
        <taxon>Bacteria</taxon>
        <taxon>Pseudomonadati</taxon>
        <taxon>Pseudomonadota</taxon>
        <taxon>Gammaproteobacteria</taxon>
        <taxon>Enterobacterales</taxon>
        <taxon>Pectobacteriaceae</taxon>
        <taxon>Brenneria</taxon>
    </lineage>
</organism>
<dbReference type="AlphaFoldDB" id="A0A2U1UVM3"/>
<reference evidence="1 2" key="1">
    <citation type="submission" date="2018-04" db="EMBL/GenBank/DDBJ databases">
        <title>Brenneria corticis sp.nov.</title>
        <authorList>
            <person name="Li Y."/>
        </authorList>
    </citation>
    <scope>NUCLEOTIDE SEQUENCE [LARGE SCALE GENOMIC DNA]</scope>
    <source>
        <strain evidence="1 2">LMG 2694</strain>
    </source>
</reference>
<evidence type="ECO:0000313" key="1">
    <source>
        <dbReference type="EMBL" id="PWC25621.1"/>
    </source>
</evidence>
<proteinExistence type="predicted"/>
<evidence type="ECO:0000313" key="2">
    <source>
        <dbReference type="Proteomes" id="UP000295985"/>
    </source>
</evidence>
<dbReference type="EMBL" id="QDKK01000002">
    <property type="protein sequence ID" value="PWC25621.1"/>
    <property type="molecule type" value="Genomic_DNA"/>
</dbReference>
<protein>
    <submittedName>
        <fullName evidence="1">Uncharacterized protein</fullName>
    </submittedName>
</protein>
<accession>A0A2U1UVM3</accession>
<comment type="caution">
    <text evidence="1">The sequence shown here is derived from an EMBL/GenBank/DDBJ whole genome shotgun (WGS) entry which is preliminary data.</text>
</comment>
<gene>
    <name evidence="1" type="ORF">DDT54_02800</name>
</gene>
<name>A0A2U1UVM3_9GAMM</name>